<dbReference type="InterPro" id="IPR016181">
    <property type="entry name" value="Acyl_CoA_acyltransferase"/>
</dbReference>
<dbReference type="InterPro" id="IPR022484">
    <property type="entry name" value="PEP-CTERM/exosrtase_acylTfrase"/>
</dbReference>
<dbReference type="SUPFAM" id="SSF55729">
    <property type="entry name" value="Acyl-CoA N-acyltransferases (Nat)"/>
    <property type="match status" value="1"/>
</dbReference>
<reference evidence="2 3" key="1">
    <citation type="submission" date="2024-08" db="EMBL/GenBank/DDBJ databases">
        <authorList>
            <person name="Lu H."/>
        </authorList>
    </citation>
    <scope>NUCLEOTIDE SEQUENCE [LARGE SCALE GENOMIC DNA]</scope>
    <source>
        <strain evidence="2 3">BYS78W</strain>
    </source>
</reference>
<dbReference type="InterPro" id="IPR001690">
    <property type="entry name" value="Autoind_synthase"/>
</dbReference>
<keyword evidence="2" id="KW-0808">Transferase</keyword>
<protein>
    <submittedName>
        <fullName evidence="2">PEP-CTERM/exosortase system-associated acyltransferase</fullName>
    </submittedName>
</protein>
<keyword evidence="3" id="KW-1185">Reference proteome</keyword>
<comment type="caution">
    <text evidence="2">The sequence shown here is derived from an EMBL/GenBank/DDBJ whole genome shotgun (WGS) entry which is preliminary data.</text>
</comment>
<dbReference type="PROSITE" id="PS51187">
    <property type="entry name" value="AUTOINDUCER_SYNTH_2"/>
    <property type="match status" value="1"/>
</dbReference>
<dbReference type="NCBIfam" id="TIGR03694">
    <property type="entry name" value="exosort_acyl"/>
    <property type="match status" value="1"/>
</dbReference>
<dbReference type="Proteomes" id="UP001606134">
    <property type="component" value="Unassembled WGS sequence"/>
</dbReference>
<evidence type="ECO:0000313" key="2">
    <source>
        <dbReference type="EMBL" id="MFG6488384.1"/>
    </source>
</evidence>
<sequence length="263" mass="29629">MDTSTTSGGGNLGSRFEDLFEFSLALDAASLEMVYRIRHDVYCRELGWEPVRTDGMEKDEYDRHSVHCLLRKRGTSELVGCSRLVLARPEAPAFPLPFEVSCRDVIHRDQVDPALLPRHDVGEVSRLAVMSGFRQRQGEQREPVSVGEQDFESRGGQPRFPFIPMSLYLGAAAVARWLNVENVFVLTEPRLASHFVRLGFDIRPVGDAIEHRGTRVPSVLSSSKVVGNLRPLIRPLYAVIDRAVNRSFDAHPDALERLRLPLR</sequence>
<dbReference type="RefSeq" id="WP_394413185.1">
    <property type="nucleotide sequence ID" value="NZ_JBIGIC010000008.1"/>
</dbReference>
<evidence type="ECO:0000256" key="1">
    <source>
        <dbReference type="PROSITE-ProRule" id="PRU00533"/>
    </source>
</evidence>
<name>A0ABW7HEQ2_9BURK</name>
<proteinExistence type="inferred from homology"/>
<keyword evidence="1" id="KW-0071">Autoinducer synthesis</keyword>
<dbReference type="Pfam" id="PF13444">
    <property type="entry name" value="Acetyltransf_5"/>
    <property type="match status" value="1"/>
</dbReference>
<organism evidence="2 3">
    <name type="scientific">Pelomonas candidula</name>
    <dbReference type="NCBI Taxonomy" id="3299025"/>
    <lineage>
        <taxon>Bacteria</taxon>
        <taxon>Pseudomonadati</taxon>
        <taxon>Pseudomonadota</taxon>
        <taxon>Betaproteobacteria</taxon>
        <taxon>Burkholderiales</taxon>
        <taxon>Sphaerotilaceae</taxon>
        <taxon>Roseateles</taxon>
    </lineage>
</organism>
<keyword evidence="1" id="KW-0673">Quorum sensing</keyword>
<dbReference type="Gene3D" id="3.40.630.30">
    <property type="match status" value="1"/>
</dbReference>
<dbReference type="EMBL" id="JBIGIC010000008">
    <property type="protein sequence ID" value="MFG6488384.1"/>
    <property type="molecule type" value="Genomic_DNA"/>
</dbReference>
<evidence type="ECO:0000313" key="3">
    <source>
        <dbReference type="Proteomes" id="UP001606134"/>
    </source>
</evidence>
<comment type="similarity">
    <text evidence="1">Belongs to the autoinducer synthase family.</text>
</comment>
<gene>
    <name evidence="2" type="ORF">ACG04R_16975</name>
</gene>
<keyword evidence="2" id="KW-0012">Acyltransferase</keyword>
<accession>A0ABW7HEQ2</accession>
<dbReference type="GO" id="GO:0016746">
    <property type="term" value="F:acyltransferase activity"/>
    <property type="evidence" value="ECO:0007669"/>
    <property type="project" value="UniProtKB-KW"/>
</dbReference>